<evidence type="ECO:0000313" key="2">
    <source>
        <dbReference type="Proteomes" id="UP001500220"/>
    </source>
</evidence>
<evidence type="ECO:0000313" key="1">
    <source>
        <dbReference type="EMBL" id="GAA0509611.1"/>
    </source>
</evidence>
<keyword evidence="2" id="KW-1185">Reference proteome</keyword>
<protein>
    <submittedName>
        <fullName evidence="1">Uncharacterized protein</fullName>
    </submittedName>
</protein>
<gene>
    <name evidence="1" type="ORF">GCM10009545_09640</name>
</gene>
<comment type="caution">
    <text evidence="1">The sequence shown here is derived from an EMBL/GenBank/DDBJ whole genome shotgun (WGS) entry which is preliminary data.</text>
</comment>
<name>A0ABN1C114_9PSEU</name>
<dbReference type="RefSeq" id="WP_346072243.1">
    <property type="nucleotide sequence ID" value="NZ_BAAAHC010000003.1"/>
</dbReference>
<reference evidence="1 2" key="1">
    <citation type="journal article" date="2019" name="Int. J. Syst. Evol. Microbiol.">
        <title>The Global Catalogue of Microorganisms (GCM) 10K type strain sequencing project: providing services to taxonomists for standard genome sequencing and annotation.</title>
        <authorList>
            <consortium name="The Broad Institute Genomics Platform"/>
            <consortium name="The Broad Institute Genome Sequencing Center for Infectious Disease"/>
            <person name="Wu L."/>
            <person name="Ma J."/>
        </authorList>
    </citation>
    <scope>NUCLEOTIDE SEQUENCE [LARGE SCALE GENOMIC DNA]</scope>
    <source>
        <strain evidence="1 2">JCM 10664</strain>
    </source>
</reference>
<proteinExistence type="predicted"/>
<dbReference type="EMBL" id="BAAAHC010000003">
    <property type="protein sequence ID" value="GAA0509611.1"/>
    <property type="molecule type" value="Genomic_DNA"/>
</dbReference>
<sequence length="132" mass="14347">MTHKAYGLVNGQRTEFVAALRQSSETPAALQVAMVVSLSYEDIVAVFYVAIKGGAQLSELDADYARQVLFDTLLNDSADVIEEAQLTIEETEPGTDEYALIQAIRAKVAEVFAPVNAPAPRRVHGELVGVRR</sequence>
<dbReference type="Proteomes" id="UP001500220">
    <property type="component" value="Unassembled WGS sequence"/>
</dbReference>
<accession>A0ABN1C114</accession>
<organism evidence="1 2">
    <name type="scientific">Saccharopolyspora thermophila</name>
    <dbReference type="NCBI Taxonomy" id="89367"/>
    <lineage>
        <taxon>Bacteria</taxon>
        <taxon>Bacillati</taxon>
        <taxon>Actinomycetota</taxon>
        <taxon>Actinomycetes</taxon>
        <taxon>Pseudonocardiales</taxon>
        <taxon>Pseudonocardiaceae</taxon>
        <taxon>Saccharopolyspora</taxon>
    </lineage>
</organism>